<organism evidence="2 3">
    <name type="scientific">Pedobacter yulinensis</name>
    <dbReference type="NCBI Taxonomy" id="2126353"/>
    <lineage>
        <taxon>Bacteria</taxon>
        <taxon>Pseudomonadati</taxon>
        <taxon>Bacteroidota</taxon>
        <taxon>Sphingobacteriia</taxon>
        <taxon>Sphingobacteriales</taxon>
        <taxon>Sphingobacteriaceae</taxon>
        <taxon>Pedobacter</taxon>
    </lineage>
</organism>
<dbReference type="AlphaFoldDB" id="A0A2T3HKQ4"/>
<dbReference type="EMBL" id="PYLS01000005">
    <property type="protein sequence ID" value="PST82971.1"/>
    <property type="molecule type" value="Genomic_DNA"/>
</dbReference>
<evidence type="ECO:0000313" key="3">
    <source>
        <dbReference type="Proteomes" id="UP000240912"/>
    </source>
</evidence>
<proteinExistence type="predicted"/>
<reference evidence="2 3" key="1">
    <citation type="submission" date="2018-03" db="EMBL/GenBank/DDBJ databases">
        <authorList>
            <person name="Keele B.F."/>
        </authorList>
    </citation>
    <scope>NUCLEOTIDE SEQUENCE [LARGE SCALE GENOMIC DNA]</scope>
    <source>
        <strain evidence="2 3">YL28-9</strain>
    </source>
</reference>
<gene>
    <name evidence="2" type="ORF">C7T94_10105</name>
</gene>
<evidence type="ECO:0000259" key="1">
    <source>
        <dbReference type="Pfam" id="PF10988"/>
    </source>
</evidence>
<evidence type="ECO:0000313" key="2">
    <source>
        <dbReference type="EMBL" id="PST82971.1"/>
    </source>
</evidence>
<name>A0A2T3HKQ4_9SPHI</name>
<dbReference type="Gene3D" id="2.160.20.120">
    <property type="match status" value="1"/>
</dbReference>
<feature type="domain" description="Putative auto-transporter adhesin head GIN" evidence="1">
    <location>
        <begin position="38"/>
        <end position="218"/>
    </location>
</feature>
<dbReference type="InterPro" id="IPR021255">
    <property type="entry name" value="DUF2807"/>
</dbReference>
<accession>A0A2T3HKQ4</accession>
<dbReference type="Pfam" id="PF10988">
    <property type="entry name" value="DUF2807"/>
    <property type="match status" value="1"/>
</dbReference>
<dbReference type="PROSITE" id="PS51257">
    <property type="entry name" value="PROKAR_LIPOPROTEIN"/>
    <property type="match status" value="1"/>
</dbReference>
<sequence>MKRILPLIPLLLIAMTACNRDCLEGNGNRINKDISLPDFNSIKIKGPVTVNLIQDSTHKLKITADENVMEHVKAEVNGRKLSIRLNRELCSTGRVAVYIGVSALSSVEAEGPVQLSNEGTLQLKDIELQFSGTVSSTLKLNAGEVKTRMEGDGKLSFTGQAGTHDIRMNGSSELLAYDFVVGRYKIQSEGVAKSNINVLNELKVNTSGASEIYYKGSPAKVDEKKSGSAKMERVL</sequence>
<keyword evidence="3" id="KW-1185">Reference proteome</keyword>
<dbReference type="Proteomes" id="UP000240912">
    <property type="component" value="Unassembled WGS sequence"/>
</dbReference>
<comment type="caution">
    <text evidence="2">The sequence shown here is derived from an EMBL/GenBank/DDBJ whole genome shotgun (WGS) entry which is preliminary data.</text>
</comment>
<dbReference type="RefSeq" id="WP_107215230.1">
    <property type="nucleotide sequence ID" value="NZ_KZ686269.1"/>
</dbReference>
<dbReference type="OrthoDB" id="5585143at2"/>
<protein>
    <submittedName>
        <fullName evidence="2">DUF2807 domain-containing protein</fullName>
    </submittedName>
</protein>